<proteinExistence type="predicted"/>
<sequence>MGGKALCFYLFYARWVWENKRVKTMCLTRGKQGLSVGWKTPLQGEARTGRAQRTQRSVPILGFGLDFA</sequence>
<dbReference type="Proteomes" id="UP000245429">
    <property type="component" value="Chromosome"/>
</dbReference>
<evidence type="ECO:0000313" key="2">
    <source>
        <dbReference type="Proteomes" id="UP000245429"/>
    </source>
</evidence>
<keyword evidence="2" id="KW-1185">Reference proteome</keyword>
<accession>A0A2U8QVF0</accession>
<dbReference type="KEGG" id="fse:DI487_10195"/>
<dbReference type="AlphaFoldDB" id="A0A2U8QVF0"/>
<dbReference type="EMBL" id="CP029463">
    <property type="protein sequence ID" value="AWM14182.1"/>
    <property type="molecule type" value="Genomic_DNA"/>
</dbReference>
<evidence type="ECO:0000313" key="1">
    <source>
        <dbReference type="EMBL" id="AWM14182.1"/>
    </source>
</evidence>
<reference evidence="1 2" key="1">
    <citation type="submission" date="2018-05" db="EMBL/GenBank/DDBJ databases">
        <title>Flavobacterium sp. MEBiC07310.</title>
        <authorList>
            <person name="Baek K."/>
        </authorList>
    </citation>
    <scope>NUCLEOTIDE SEQUENCE [LARGE SCALE GENOMIC DNA]</scope>
    <source>
        <strain evidence="1 2">MEBiC07310</strain>
    </source>
</reference>
<gene>
    <name evidence="1" type="ORF">DI487_10195</name>
</gene>
<protein>
    <submittedName>
        <fullName evidence="1">Uncharacterized protein</fullName>
    </submittedName>
</protein>
<organism evidence="1 2">
    <name type="scientific">Flavobacterium sediminis</name>
    <dbReference type="NCBI Taxonomy" id="2201181"/>
    <lineage>
        <taxon>Bacteria</taxon>
        <taxon>Pseudomonadati</taxon>
        <taxon>Bacteroidota</taxon>
        <taxon>Flavobacteriia</taxon>
        <taxon>Flavobacteriales</taxon>
        <taxon>Flavobacteriaceae</taxon>
        <taxon>Flavobacterium</taxon>
    </lineage>
</organism>
<name>A0A2U8QVF0_9FLAO</name>